<name>A0A921JZW5_9LACO</name>
<reference evidence="1" key="1">
    <citation type="journal article" date="2021" name="PeerJ">
        <title>Extensive microbial diversity within the chicken gut microbiome revealed by metagenomics and culture.</title>
        <authorList>
            <person name="Gilroy R."/>
            <person name="Ravi A."/>
            <person name="Getino M."/>
            <person name="Pursley I."/>
            <person name="Horton D.L."/>
            <person name="Alikhan N.F."/>
            <person name="Baker D."/>
            <person name="Gharbi K."/>
            <person name="Hall N."/>
            <person name="Watson M."/>
            <person name="Adriaenssens E.M."/>
            <person name="Foster-Nyarko E."/>
            <person name="Jarju S."/>
            <person name="Secka A."/>
            <person name="Antonio M."/>
            <person name="Oren A."/>
            <person name="Chaudhuri R.R."/>
            <person name="La Ragione R."/>
            <person name="Hildebrand F."/>
            <person name="Pallen M.J."/>
        </authorList>
    </citation>
    <scope>NUCLEOTIDE SEQUENCE</scope>
    <source>
        <strain evidence="1">CHK174-6876</strain>
    </source>
</reference>
<proteinExistence type="predicted"/>
<organism evidence="1 2">
    <name type="scientific">Ligilactobacillus acidipiscis</name>
    <dbReference type="NCBI Taxonomy" id="89059"/>
    <lineage>
        <taxon>Bacteria</taxon>
        <taxon>Bacillati</taxon>
        <taxon>Bacillota</taxon>
        <taxon>Bacilli</taxon>
        <taxon>Lactobacillales</taxon>
        <taxon>Lactobacillaceae</taxon>
        <taxon>Ligilactobacillus</taxon>
    </lineage>
</organism>
<evidence type="ECO:0000313" key="1">
    <source>
        <dbReference type="EMBL" id="HJE96594.1"/>
    </source>
</evidence>
<dbReference type="Pfam" id="PF04630">
    <property type="entry name" value="Phage_TTP_1"/>
    <property type="match status" value="1"/>
</dbReference>
<dbReference type="AlphaFoldDB" id="A0A921JZW5"/>
<dbReference type="InterPro" id="IPR006724">
    <property type="entry name" value="Phage_TTP"/>
</dbReference>
<gene>
    <name evidence="1" type="ORF">K8V00_03145</name>
</gene>
<dbReference type="NCBIfam" id="TIGR01603">
    <property type="entry name" value="maj_tail_phi13"/>
    <property type="match status" value="1"/>
</dbReference>
<reference evidence="1" key="2">
    <citation type="submission" date="2021-09" db="EMBL/GenBank/DDBJ databases">
        <authorList>
            <person name="Gilroy R."/>
        </authorList>
    </citation>
    <scope>NUCLEOTIDE SEQUENCE</scope>
    <source>
        <strain evidence="1">CHK174-6876</strain>
    </source>
</reference>
<accession>A0A921JZW5</accession>
<protein>
    <submittedName>
        <fullName evidence="1">Phage tail protein</fullName>
    </submittedName>
</protein>
<sequence length="194" mass="20886">MYVGFKRLTIQPKDADLKPKGEPIIIEGKKDEGGMVTADISGLSKEPVKVSASNIAYYISRKGVGDVKVEFGVLDLPLDAETDILGRRKSENGVQYAGETTEAPYCSILMESSDAKGDTALVGFFNGTFSKDAEKMETLKDGETFEPEAETYSFAAVASSDEATKGDYMAKYNGSEEAALSEVRQNVLLEAPKG</sequence>
<comment type="caution">
    <text evidence="1">The sequence shown here is derived from an EMBL/GenBank/DDBJ whole genome shotgun (WGS) entry which is preliminary data.</text>
</comment>
<dbReference type="InterPro" id="IPR006490">
    <property type="entry name" value="Maj_tail_phi13"/>
</dbReference>
<dbReference type="Proteomes" id="UP000707535">
    <property type="component" value="Unassembled WGS sequence"/>
</dbReference>
<evidence type="ECO:0000313" key="2">
    <source>
        <dbReference type="Proteomes" id="UP000707535"/>
    </source>
</evidence>
<dbReference type="EMBL" id="DYXG01000027">
    <property type="protein sequence ID" value="HJE96594.1"/>
    <property type="molecule type" value="Genomic_DNA"/>
</dbReference>